<gene>
    <name evidence="1" type="ORF">HHL09_09225</name>
</gene>
<name>A0A858RHC9_9BACT</name>
<sequence>MPSAPVTVDLSVLTGPWPGFTISGCTGGEAAAVNGNYRIANDPGEASNPYFLHVNGTAKIVKDAPTWDIYDPSNTKLFNGGPAPWPWLVDDYSPTSGIIGGEPVFTHWTPPPITEDLGGGESGDPQPPVTVDLGGAVDPVAASLTTAIGTPNANLKFTAREPGRIGDGISIEITHPGGINRPLRVETPSKFEIVVYFATNGSGGPTSTATQIKAAIEANVAANALVSIANAPGNNGSGLLTLTKTYLSGGEGGLPKPPIKVDI</sequence>
<protein>
    <submittedName>
        <fullName evidence="1">Uncharacterized protein</fullName>
    </submittedName>
</protein>
<dbReference type="Proteomes" id="UP000501812">
    <property type="component" value="Chromosome"/>
</dbReference>
<reference evidence="1 2" key="1">
    <citation type="submission" date="2020-04" db="EMBL/GenBank/DDBJ databases">
        <title>Luteolibacter sp. G-1-1-1 isolated from soil.</title>
        <authorList>
            <person name="Dahal R.H."/>
        </authorList>
    </citation>
    <scope>NUCLEOTIDE SEQUENCE [LARGE SCALE GENOMIC DNA]</scope>
    <source>
        <strain evidence="1 2">G-1-1-1</strain>
    </source>
</reference>
<evidence type="ECO:0000313" key="1">
    <source>
        <dbReference type="EMBL" id="QJE95954.1"/>
    </source>
</evidence>
<evidence type="ECO:0000313" key="2">
    <source>
        <dbReference type="Proteomes" id="UP000501812"/>
    </source>
</evidence>
<dbReference type="AlphaFoldDB" id="A0A858RHC9"/>
<keyword evidence="2" id="KW-1185">Reference proteome</keyword>
<dbReference type="EMBL" id="CP051774">
    <property type="protein sequence ID" value="QJE95954.1"/>
    <property type="molecule type" value="Genomic_DNA"/>
</dbReference>
<organism evidence="1 2">
    <name type="scientific">Luteolibacter luteus</name>
    <dbReference type="NCBI Taxonomy" id="2728835"/>
    <lineage>
        <taxon>Bacteria</taxon>
        <taxon>Pseudomonadati</taxon>
        <taxon>Verrucomicrobiota</taxon>
        <taxon>Verrucomicrobiia</taxon>
        <taxon>Verrucomicrobiales</taxon>
        <taxon>Verrucomicrobiaceae</taxon>
        <taxon>Luteolibacter</taxon>
    </lineage>
</organism>
<proteinExistence type="predicted"/>
<dbReference type="RefSeq" id="WP_169454267.1">
    <property type="nucleotide sequence ID" value="NZ_CP051774.1"/>
</dbReference>
<dbReference type="KEGG" id="luo:HHL09_09225"/>
<accession>A0A858RHC9</accession>